<feature type="region of interest" description="Disordered" evidence="9">
    <location>
        <begin position="106"/>
        <end position="130"/>
    </location>
</feature>
<keyword evidence="5" id="KW-0732">Signal</keyword>
<keyword evidence="7" id="KW-0408">Iron</keyword>
<evidence type="ECO:0000256" key="8">
    <source>
        <dbReference type="ARBA" id="ARBA00025737"/>
    </source>
</evidence>
<evidence type="ECO:0000256" key="3">
    <source>
        <dbReference type="ARBA" id="ARBA00022617"/>
    </source>
</evidence>
<dbReference type="InterPro" id="IPR048327">
    <property type="entry name" value="Dyp_perox_N"/>
</dbReference>
<comment type="similarity">
    <text evidence="8">Belongs to the DyP-type peroxidase family.</text>
</comment>
<dbReference type="GO" id="GO:0004601">
    <property type="term" value="F:peroxidase activity"/>
    <property type="evidence" value="ECO:0007669"/>
    <property type="project" value="UniProtKB-KW"/>
</dbReference>
<dbReference type="SUPFAM" id="SSF54909">
    <property type="entry name" value="Dimeric alpha+beta barrel"/>
    <property type="match status" value="1"/>
</dbReference>
<dbReference type="NCBIfam" id="TIGR01413">
    <property type="entry name" value="Dyp_perox_fam"/>
    <property type="match status" value="1"/>
</dbReference>
<evidence type="ECO:0000256" key="4">
    <source>
        <dbReference type="ARBA" id="ARBA00022723"/>
    </source>
</evidence>
<dbReference type="InterPro" id="IPR006314">
    <property type="entry name" value="Dyp_peroxidase"/>
</dbReference>
<feature type="region of interest" description="Disordered" evidence="9">
    <location>
        <begin position="1"/>
        <end position="70"/>
    </location>
</feature>
<comment type="caution">
    <text evidence="12">The sequence shown here is derived from an EMBL/GenBank/DDBJ whole genome shotgun (WGS) entry which is preliminary data.</text>
</comment>
<dbReference type="EMBL" id="JANLCM010000001">
    <property type="protein sequence ID" value="MCS5717270.1"/>
    <property type="molecule type" value="Genomic_DNA"/>
</dbReference>
<sequence length="525" mass="54442">MPNDVSKADIPGPDTARTAPEGTKRGRFGRRSSERSLQEGVAAGSSSRNEGESARRAADEQGAARGGVGRRGFLTGLLGAGVGAGVAAAGAIAVAPAAPVWAVPHPGAPGHAPGTEAAPPTGAATAAAPSASFPFEGPTQQGILTPPQAAAAFAAFDVTAADRGELEALLRTLTERARFLTTGGAPAPVGITAPPADSGVLGPVIDPDGLTITVSLGASLFGGGSGTNGNGGSSSSANGSAGGTSTTPTAPDRFGLAAQKPRALRTMEDFPNDDLDRSQCDGDLLLQICANNRDTVTHALRDLMRTTRGGMQLRWRTEGFVSPPRPSGTPRNLMGFKDGTANPDPSDPDEMAALVWAATDGSEPAWTAGGTYHVVRRIRMLVEFWDRVNLREQEGMIGRSRDVGAPLTGKHEFDEPDFSSDPAADSIQMGAHIRLANPRTPESTGSRMFRRGYNYDAGLDVNGNLDMGLVFTTFNQDLERQFVTVQKRLADEALSDYISPFGGGYFFALPGVQGADDWFGSGLLA</sequence>
<evidence type="ECO:0000256" key="5">
    <source>
        <dbReference type="ARBA" id="ARBA00022729"/>
    </source>
</evidence>
<evidence type="ECO:0000256" key="1">
    <source>
        <dbReference type="ARBA" id="ARBA00001970"/>
    </source>
</evidence>
<feature type="domain" description="Dyp-type peroxidase N-terminal" evidence="10">
    <location>
        <begin position="252"/>
        <end position="320"/>
    </location>
</feature>
<dbReference type="Pfam" id="PF20628">
    <property type="entry name" value="Dyp_perox_C"/>
    <property type="match status" value="1"/>
</dbReference>
<organism evidence="12 13">
    <name type="scientific">Herbiconiux aconitum</name>
    <dbReference type="NCBI Taxonomy" id="2970913"/>
    <lineage>
        <taxon>Bacteria</taxon>
        <taxon>Bacillati</taxon>
        <taxon>Actinomycetota</taxon>
        <taxon>Actinomycetes</taxon>
        <taxon>Micrococcales</taxon>
        <taxon>Microbacteriaceae</taxon>
        <taxon>Herbiconiux</taxon>
    </lineage>
</organism>
<evidence type="ECO:0000259" key="11">
    <source>
        <dbReference type="Pfam" id="PF20628"/>
    </source>
</evidence>
<feature type="compositionally biased region" description="Low complexity" evidence="9">
    <location>
        <begin position="233"/>
        <end position="246"/>
    </location>
</feature>
<name>A0ABT2GPP7_9MICO</name>
<gene>
    <name evidence="12" type="ORF">N1027_03875</name>
</gene>
<keyword evidence="6" id="KW-0560">Oxidoreductase</keyword>
<dbReference type="Proteomes" id="UP001165584">
    <property type="component" value="Unassembled WGS sequence"/>
</dbReference>
<dbReference type="PANTHER" id="PTHR30521">
    <property type="entry name" value="DEFERROCHELATASE/PEROXIDASE"/>
    <property type="match status" value="1"/>
</dbReference>
<keyword evidence="4" id="KW-0479">Metal-binding</keyword>
<protein>
    <submittedName>
        <fullName evidence="12">Dyp-type peroxidase</fullName>
    </submittedName>
</protein>
<feature type="region of interest" description="Disordered" evidence="9">
    <location>
        <begin position="318"/>
        <end position="344"/>
    </location>
</feature>
<evidence type="ECO:0000259" key="10">
    <source>
        <dbReference type="Pfam" id="PF04261"/>
    </source>
</evidence>
<reference evidence="12" key="1">
    <citation type="submission" date="2022-08" db="EMBL/GenBank/DDBJ databases">
        <authorList>
            <person name="Deng Y."/>
            <person name="Han X.-F."/>
            <person name="Zhang Y.-Q."/>
        </authorList>
    </citation>
    <scope>NUCLEOTIDE SEQUENCE</scope>
    <source>
        <strain evidence="12">CPCC 205763</strain>
    </source>
</reference>
<keyword evidence="3" id="KW-0349">Heme</keyword>
<feature type="region of interest" description="Disordered" evidence="9">
    <location>
        <begin position="227"/>
        <end position="264"/>
    </location>
</feature>
<evidence type="ECO:0000256" key="9">
    <source>
        <dbReference type="SAM" id="MobiDB-lite"/>
    </source>
</evidence>
<dbReference type="InterPro" id="IPR011008">
    <property type="entry name" value="Dimeric_a/b-barrel"/>
</dbReference>
<evidence type="ECO:0000256" key="2">
    <source>
        <dbReference type="ARBA" id="ARBA00022559"/>
    </source>
</evidence>
<dbReference type="PROSITE" id="PS51318">
    <property type="entry name" value="TAT"/>
    <property type="match status" value="1"/>
</dbReference>
<comment type="cofactor">
    <cofactor evidence="1">
        <name>heme b</name>
        <dbReference type="ChEBI" id="CHEBI:60344"/>
    </cofactor>
</comment>
<feature type="domain" description="Dyp-type peroxidase N-terminal" evidence="10">
    <location>
        <begin position="140"/>
        <end position="222"/>
    </location>
</feature>
<feature type="domain" description="Dyp-type peroxidase C-terminal" evidence="11">
    <location>
        <begin position="329"/>
        <end position="512"/>
    </location>
</feature>
<evidence type="ECO:0000256" key="6">
    <source>
        <dbReference type="ARBA" id="ARBA00023002"/>
    </source>
</evidence>
<dbReference type="InterPro" id="IPR048328">
    <property type="entry name" value="Dyp_perox_C"/>
</dbReference>
<feature type="compositionally biased region" description="Basic and acidic residues" evidence="9">
    <location>
        <begin position="49"/>
        <end position="59"/>
    </location>
</feature>
<keyword evidence="13" id="KW-1185">Reference proteome</keyword>
<evidence type="ECO:0000313" key="13">
    <source>
        <dbReference type="Proteomes" id="UP001165584"/>
    </source>
</evidence>
<dbReference type="RefSeq" id="WP_259505387.1">
    <property type="nucleotide sequence ID" value="NZ_JANLCM010000001.1"/>
</dbReference>
<accession>A0ABT2GPP7</accession>
<proteinExistence type="inferred from homology"/>
<dbReference type="InterPro" id="IPR006311">
    <property type="entry name" value="TAT_signal"/>
</dbReference>
<evidence type="ECO:0000313" key="12">
    <source>
        <dbReference type="EMBL" id="MCS5717270.1"/>
    </source>
</evidence>
<dbReference type="PANTHER" id="PTHR30521:SF4">
    <property type="entry name" value="DEFERROCHELATASE"/>
    <property type="match status" value="1"/>
</dbReference>
<evidence type="ECO:0000256" key="7">
    <source>
        <dbReference type="ARBA" id="ARBA00023004"/>
    </source>
</evidence>
<dbReference type="Pfam" id="PF04261">
    <property type="entry name" value="Dyp_perox_N"/>
    <property type="match status" value="2"/>
</dbReference>
<keyword evidence="2 12" id="KW-0575">Peroxidase</keyword>
<dbReference type="PROSITE" id="PS51404">
    <property type="entry name" value="DYP_PEROXIDASE"/>
    <property type="match status" value="1"/>
</dbReference>